<comment type="caution">
    <text evidence="5">The sequence shown here is derived from an EMBL/GenBank/DDBJ whole genome shotgun (WGS) entry which is preliminary data.</text>
</comment>
<dbReference type="InterPro" id="IPR001638">
    <property type="entry name" value="Solute-binding_3/MltF_N"/>
</dbReference>
<evidence type="ECO:0000256" key="1">
    <source>
        <dbReference type="ARBA" id="ARBA00010333"/>
    </source>
</evidence>
<dbReference type="RefSeq" id="WP_132702676.1">
    <property type="nucleotide sequence ID" value="NZ_SLZR01000014.1"/>
</dbReference>
<sequence length="259" mass="28626">MRKLFTACFCALASTFALAADLPDLQGREVYAVTENAYTPLNFVDPKTGEGIGWEYDAMNEIGRRLNMRIKWNLSSWDTMIQAVHTSQYDIGMDGITINDERKKKVDFSDAYMISQQFMLVRADETRFSNAESFAANSDLLAGAQPGTTNFYVAVYDVLDGDEANPRIKLFETFGASVQALKTGDVDTVLMDNTSAQGYIGANPGAFKVIGDALGTEEFGFILTPGSDLTAPINAALQSMQEDGTLEQLNQKWFFEYNQ</sequence>
<feature type="chain" id="PRO_5020680309" evidence="3">
    <location>
        <begin position="20"/>
        <end position="259"/>
    </location>
</feature>
<dbReference type="PANTHER" id="PTHR35936">
    <property type="entry name" value="MEMBRANE-BOUND LYTIC MUREIN TRANSGLYCOSYLASE F"/>
    <property type="match status" value="1"/>
</dbReference>
<dbReference type="Gene3D" id="3.40.190.10">
    <property type="entry name" value="Periplasmic binding protein-like II"/>
    <property type="match status" value="2"/>
</dbReference>
<dbReference type="SMART" id="SM00062">
    <property type="entry name" value="PBPb"/>
    <property type="match status" value="1"/>
</dbReference>
<protein>
    <submittedName>
        <fullName evidence="5">Polar amino acid transport system substrate-binding protein</fullName>
    </submittedName>
</protein>
<dbReference type="EMBL" id="SLZR01000014">
    <property type="protein sequence ID" value="TCS38891.1"/>
    <property type="molecule type" value="Genomic_DNA"/>
</dbReference>
<gene>
    <name evidence="5" type="ORF">BCF53_11456</name>
</gene>
<evidence type="ECO:0000256" key="2">
    <source>
        <dbReference type="ARBA" id="ARBA00022729"/>
    </source>
</evidence>
<evidence type="ECO:0000256" key="3">
    <source>
        <dbReference type="SAM" id="SignalP"/>
    </source>
</evidence>
<feature type="signal peptide" evidence="3">
    <location>
        <begin position="1"/>
        <end position="19"/>
    </location>
</feature>
<dbReference type="Pfam" id="PF00497">
    <property type="entry name" value="SBP_bac_3"/>
    <property type="match status" value="1"/>
</dbReference>
<evidence type="ECO:0000259" key="4">
    <source>
        <dbReference type="SMART" id="SM00062"/>
    </source>
</evidence>
<name>A0A4R3I2B9_9GAMM</name>
<dbReference type="Proteomes" id="UP000295793">
    <property type="component" value="Unassembled WGS sequence"/>
</dbReference>
<proteinExistence type="inferred from homology"/>
<dbReference type="PANTHER" id="PTHR35936:SF19">
    <property type="entry name" value="AMINO-ACID-BINDING PROTEIN YXEM-RELATED"/>
    <property type="match status" value="1"/>
</dbReference>
<keyword evidence="2 3" id="KW-0732">Signal</keyword>
<dbReference type="OrthoDB" id="9768183at2"/>
<dbReference type="SUPFAM" id="SSF53850">
    <property type="entry name" value="Periplasmic binding protein-like II"/>
    <property type="match status" value="1"/>
</dbReference>
<organism evidence="5 6">
    <name type="scientific">Reinekea marinisedimentorum</name>
    <dbReference type="NCBI Taxonomy" id="230495"/>
    <lineage>
        <taxon>Bacteria</taxon>
        <taxon>Pseudomonadati</taxon>
        <taxon>Pseudomonadota</taxon>
        <taxon>Gammaproteobacteria</taxon>
        <taxon>Oceanospirillales</taxon>
        <taxon>Saccharospirillaceae</taxon>
        <taxon>Reinekea</taxon>
    </lineage>
</organism>
<dbReference type="AlphaFoldDB" id="A0A4R3I2B9"/>
<reference evidence="5 6" key="1">
    <citation type="submission" date="2019-03" db="EMBL/GenBank/DDBJ databases">
        <title>Genomic Encyclopedia of Archaeal and Bacterial Type Strains, Phase II (KMG-II): from individual species to whole genera.</title>
        <authorList>
            <person name="Goeker M."/>
        </authorList>
    </citation>
    <scope>NUCLEOTIDE SEQUENCE [LARGE SCALE GENOMIC DNA]</scope>
    <source>
        <strain evidence="5 6">DSM 15388</strain>
    </source>
</reference>
<evidence type="ECO:0000313" key="5">
    <source>
        <dbReference type="EMBL" id="TCS38891.1"/>
    </source>
</evidence>
<accession>A0A4R3I2B9</accession>
<feature type="domain" description="Solute-binding protein family 3/N-terminal" evidence="4">
    <location>
        <begin position="29"/>
        <end position="257"/>
    </location>
</feature>
<evidence type="ECO:0000313" key="6">
    <source>
        <dbReference type="Proteomes" id="UP000295793"/>
    </source>
</evidence>
<keyword evidence="6" id="KW-1185">Reference proteome</keyword>
<comment type="similarity">
    <text evidence="1">Belongs to the bacterial solute-binding protein 3 family.</text>
</comment>